<dbReference type="InterPro" id="IPR031364">
    <property type="entry name" value="GC_assoc_lym"/>
</dbReference>
<reference evidence="2 3" key="1">
    <citation type="submission" date="2013-03" db="EMBL/GenBank/DDBJ databases">
        <authorList>
            <person name="Warren W."/>
            <person name="Wilson R.K."/>
        </authorList>
    </citation>
    <scope>NUCLEOTIDE SEQUENCE</scope>
</reference>
<feature type="region of interest" description="Disordered" evidence="1">
    <location>
        <begin position="84"/>
        <end position="153"/>
    </location>
</feature>
<proteinExistence type="predicted"/>
<accession>A0A7N9D9R5</accession>
<dbReference type="Pfam" id="PF15666">
    <property type="entry name" value="HGAL"/>
    <property type="match status" value="1"/>
</dbReference>
<dbReference type="AlphaFoldDB" id="A0A7N9D9R5"/>
<keyword evidence="3" id="KW-1185">Reference proteome</keyword>
<dbReference type="GO" id="GO:0050855">
    <property type="term" value="P:regulation of B cell receptor signaling pathway"/>
    <property type="evidence" value="ECO:0007669"/>
    <property type="project" value="InterPro"/>
</dbReference>
<dbReference type="GeneTree" id="ENSGT00940000158134"/>
<dbReference type="Ensembl" id="ENSMFAT00000100428.1">
    <property type="protein sequence ID" value="ENSMFAP00000060913.1"/>
    <property type="gene ID" value="ENSMFAG00000056090.1"/>
</dbReference>
<dbReference type="PANTHER" id="PTHR35351">
    <property type="entry name" value="GERMINAL CENTER-ASSOCIATED SIGNALING AND MOTILITY-LIKE PROTEIN"/>
    <property type="match status" value="1"/>
</dbReference>
<gene>
    <name evidence="2" type="primary">GCSAML</name>
</gene>
<dbReference type="Proteomes" id="UP000233100">
    <property type="component" value="Chromosome 1"/>
</dbReference>
<evidence type="ECO:0000313" key="2">
    <source>
        <dbReference type="Ensembl" id="ENSMFAP00000060913.1"/>
    </source>
</evidence>
<reference evidence="2" key="2">
    <citation type="submission" date="2025-08" db="UniProtKB">
        <authorList>
            <consortium name="Ensembl"/>
        </authorList>
    </citation>
    <scope>IDENTIFICATION</scope>
</reference>
<reference evidence="2" key="3">
    <citation type="submission" date="2025-09" db="UniProtKB">
        <authorList>
            <consortium name="Ensembl"/>
        </authorList>
    </citation>
    <scope>IDENTIFICATION</scope>
</reference>
<evidence type="ECO:0000256" key="1">
    <source>
        <dbReference type="SAM" id="MobiDB-lite"/>
    </source>
</evidence>
<dbReference type="GO" id="GO:2000401">
    <property type="term" value="P:regulation of lymphocyte migration"/>
    <property type="evidence" value="ECO:0007669"/>
    <property type="project" value="InterPro"/>
</dbReference>
<name>A0A7N9D9R5_MACFA</name>
<feature type="compositionally biased region" description="Low complexity" evidence="1">
    <location>
        <begin position="139"/>
        <end position="153"/>
    </location>
</feature>
<protein>
    <submittedName>
        <fullName evidence="2">Germinal center associated signaling and motility like</fullName>
    </submittedName>
</protein>
<sequence>MEGLAFPGHPRGPIAPLARLGLGPSGSAHCCACGLSARPFRAAAALSTAPQSARAPRPLQLLVTAAQFPHPHAEKTRKAPWGRLAGKPAAAGRGRTWSCLGENQKKPRKGNPDEERKRQEMTTFERKLQDQDKKSKEVSSISNQENENGSGSEEVCYTVINHIPHRRSSLSSNDDGYENIDSLTRKVREFRERSETEYALLRTSVSRPYSCTHEHDYEVVLPH</sequence>
<feature type="compositionally biased region" description="Basic and acidic residues" evidence="1">
    <location>
        <begin position="110"/>
        <end position="137"/>
    </location>
</feature>
<evidence type="ECO:0000313" key="3">
    <source>
        <dbReference type="Proteomes" id="UP000233100"/>
    </source>
</evidence>
<organism evidence="2 3">
    <name type="scientific">Macaca fascicularis</name>
    <name type="common">Crab-eating macaque</name>
    <name type="synonym">Cynomolgus monkey</name>
    <dbReference type="NCBI Taxonomy" id="9541"/>
    <lineage>
        <taxon>Eukaryota</taxon>
        <taxon>Metazoa</taxon>
        <taxon>Chordata</taxon>
        <taxon>Craniata</taxon>
        <taxon>Vertebrata</taxon>
        <taxon>Euteleostomi</taxon>
        <taxon>Mammalia</taxon>
        <taxon>Eutheria</taxon>
        <taxon>Euarchontoglires</taxon>
        <taxon>Primates</taxon>
        <taxon>Haplorrhini</taxon>
        <taxon>Catarrhini</taxon>
        <taxon>Cercopithecidae</taxon>
        <taxon>Cercopithecinae</taxon>
        <taxon>Macaca</taxon>
    </lineage>
</organism>
<dbReference type="PANTHER" id="PTHR35351:SF1">
    <property type="entry name" value="GERMINAL CENTER-ASSOCIATED SIGNALING AND MOTILITY-LIKE PROTEIN"/>
    <property type="match status" value="1"/>
</dbReference>